<dbReference type="InterPro" id="IPR043129">
    <property type="entry name" value="ATPase_NBD"/>
</dbReference>
<gene>
    <name evidence="8" type="ORF">HICCMSTLAB_LOCUS10852</name>
</gene>
<name>A0A8J2HNB7_COTCN</name>
<evidence type="ECO:0000256" key="6">
    <source>
        <dbReference type="ARBA" id="ARBA00023242"/>
    </source>
</evidence>
<dbReference type="Gene3D" id="2.30.36.70">
    <property type="entry name" value="Actin, Chain A, domain 2"/>
    <property type="match status" value="1"/>
</dbReference>
<evidence type="ECO:0000313" key="8">
    <source>
        <dbReference type="EMBL" id="CAG5102112.1"/>
    </source>
</evidence>
<dbReference type="OrthoDB" id="6220758at2759"/>
<evidence type="ECO:0000256" key="2">
    <source>
        <dbReference type="ARBA" id="ARBA00004245"/>
    </source>
</evidence>
<comment type="subcellular location">
    <subcellularLocation>
        <location evidence="2">Cytoplasm</location>
        <location evidence="2">Cytoskeleton</location>
    </subcellularLocation>
    <subcellularLocation>
        <location evidence="1">Nucleus</location>
    </subcellularLocation>
</comment>
<keyword evidence="5" id="KW-0206">Cytoskeleton</keyword>
<evidence type="ECO:0000256" key="4">
    <source>
        <dbReference type="ARBA" id="ARBA00022490"/>
    </source>
</evidence>
<dbReference type="Pfam" id="PF00022">
    <property type="entry name" value="Actin"/>
    <property type="match status" value="1"/>
</dbReference>
<protein>
    <recommendedName>
        <fullName evidence="7">Actin-related protein 6</fullName>
    </recommendedName>
</protein>
<dbReference type="FunFam" id="2.30.36.70:FF:000003">
    <property type="entry name" value="Actin-related protein 6"/>
    <property type="match status" value="1"/>
</dbReference>
<keyword evidence="9" id="KW-1185">Reference proteome</keyword>
<organism evidence="8 9">
    <name type="scientific">Cotesia congregata</name>
    <name type="common">Parasitoid wasp</name>
    <name type="synonym">Apanteles congregatus</name>
    <dbReference type="NCBI Taxonomy" id="51543"/>
    <lineage>
        <taxon>Eukaryota</taxon>
        <taxon>Metazoa</taxon>
        <taxon>Ecdysozoa</taxon>
        <taxon>Arthropoda</taxon>
        <taxon>Hexapoda</taxon>
        <taxon>Insecta</taxon>
        <taxon>Pterygota</taxon>
        <taxon>Neoptera</taxon>
        <taxon>Endopterygota</taxon>
        <taxon>Hymenoptera</taxon>
        <taxon>Apocrita</taxon>
        <taxon>Ichneumonoidea</taxon>
        <taxon>Braconidae</taxon>
        <taxon>Microgastrinae</taxon>
        <taxon>Cotesia</taxon>
    </lineage>
</organism>
<proteinExistence type="inferred from homology"/>
<reference evidence="8" key="1">
    <citation type="submission" date="2021-04" db="EMBL/GenBank/DDBJ databases">
        <authorList>
            <person name="Chebbi M.A.C M."/>
        </authorList>
    </citation>
    <scope>NUCLEOTIDE SEQUENCE</scope>
</reference>
<evidence type="ECO:0000313" key="9">
    <source>
        <dbReference type="Proteomes" id="UP000786811"/>
    </source>
</evidence>
<dbReference type="EMBL" id="CAJNRD030001123">
    <property type="protein sequence ID" value="CAG5102112.1"/>
    <property type="molecule type" value="Genomic_DNA"/>
</dbReference>
<keyword evidence="6" id="KW-0539">Nucleus</keyword>
<dbReference type="AlphaFoldDB" id="A0A8J2HNB7"/>
<dbReference type="Gene3D" id="3.90.640.10">
    <property type="entry name" value="Actin, Chain A, domain 4"/>
    <property type="match status" value="1"/>
</dbReference>
<comment type="caution">
    <text evidence="8">The sequence shown here is derived from an EMBL/GenBank/DDBJ whole genome shotgun (WGS) entry which is preliminary data.</text>
</comment>
<dbReference type="SUPFAM" id="SSF53067">
    <property type="entry name" value="Actin-like ATPase domain"/>
    <property type="match status" value="2"/>
</dbReference>
<dbReference type="GO" id="GO:0005634">
    <property type="term" value="C:nucleus"/>
    <property type="evidence" value="ECO:0007669"/>
    <property type="project" value="UniProtKB-SubCell"/>
</dbReference>
<comment type="similarity">
    <text evidence="3">Belongs to the actin family. ARP6 subfamily.</text>
</comment>
<sequence>MKVTKMTFVIDNGAYSAKVGFTTDSPMIIPNCIMKAKSERRRPFVGNQIEDCRDASGLFYMLPFQKGYLVNWDIQKTVWDYIFSKECCSVNLNQTSVIITEPLFNFAPIQEATTEIFFEEYECQSLLQINTSNLSNVNYKSSNPKCKASIIVDSGYSFTHIVPYINGVKYKEGIRRIDVGGKLLTNHLKEIISYRQLHVMDETYVINQVKEDSCFVSQDFFKDMDLAKGKLENNPIVKDYVLPDYTALRRGFLRDPEPQGEQQTLRLSNERFAIPEILFNPSDVGIRQMGIPEAIMDSIKACDEETWPSLLLNIVLTGGNAKFPGFRDRIYKDLRTLAPDEFNINITLPEKPEIYAWEGGKIISQDSTFNSMLVTREEYEENGPALCYYGLEALRTPIFNSFKVDVSSLLLFVLISFSLIRSLLTFLSCRRRLFIPSTSFKILASSNRITRFFKRVESPAASACNRASTSRKPNKQRESWKSCFRSKFLNT</sequence>
<dbReference type="PANTHER" id="PTHR11937">
    <property type="entry name" value="ACTIN"/>
    <property type="match status" value="1"/>
</dbReference>
<evidence type="ECO:0000256" key="7">
    <source>
        <dbReference type="ARBA" id="ARBA00074635"/>
    </source>
</evidence>
<evidence type="ECO:0000256" key="1">
    <source>
        <dbReference type="ARBA" id="ARBA00004123"/>
    </source>
</evidence>
<dbReference type="CDD" id="cd10210">
    <property type="entry name" value="ASKHA_NBD_Arp6"/>
    <property type="match status" value="1"/>
</dbReference>
<dbReference type="SMART" id="SM00268">
    <property type="entry name" value="ACTIN"/>
    <property type="match status" value="1"/>
</dbReference>
<evidence type="ECO:0000256" key="5">
    <source>
        <dbReference type="ARBA" id="ARBA00023212"/>
    </source>
</evidence>
<dbReference type="FunFam" id="3.90.640.10:FF:000014">
    <property type="entry name" value="Putative actin-related protein 6"/>
    <property type="match status" value="1"/>
</dbReference>
<dbReference type="Proteomes" id="UP000786811">
    <property type="component" value="Unassembled WGS sequence"/>
</dbReference>
<dbReference type="GO" id="GO:0005856">
    <property type="term" value="C:cytoskeleton"/>
    <property type="evidence" value="ECO:0007669"/>
    <property type="project" value="UniProtKB-SubCell"/>
</dbReference>
<evidence type="ECO:0000256" key="3">
    <source>
        <dbReference type="ARBA" id="ARBA00005665"/>
    </source>
</evidence>
<dbReference type="Gene3D" id="3.30.420.40">
    <property type="match status" value="2"/>
</dbReference>
<keyword evidence="4" id="KW-0963">Cytoplasm</keyword>
<dbReference type="InterPro" id="IPR004000">
    <property type="entry name" value="Actin"/>
</dbReference>
<accession>A0A8J2HNB7</accession>